<dbReference type="PROSITE" id="PS51257">
    <property type="entry name" value="PROKAR_LIPOPROTEIN"/>
    <property type="match status" value="1"/>
</dbReference>
<name>A0A4R2L6I1_9GAMM</name>
<dbReference type="EMBL" id="SLWY01000019">
    <property type="protein sequence ID" value="TCO79576.1"/>
    <property type="molecule type" value="Genomic_DNA"/>
</dbReference>
<dbReference type="AlphaFoldDB" id="A0A4R2L6I1"/>
<proteinExistence type="predicted"/>
<evidence type="ECO:0000313" key="3">
    <source>
        <dbReference type="Proteomes" id="UP000295765"/>
    </source>
</evidence>
<dbReference type="Proteomes" id="UP000295765">
    <property type="component" value="Unassembled WGS sequence"/>
</dbReference>
<evidence type="ECO:0000256" key="1">
    <source>
        <dbReference type="SAM" id="SignalP"/>
    </source>
</evidence>
<feature type="chain" id="PRO_5020857626" description="Lipoprotein" evidence="1">
    <location>
        <begin position="20"/>
        <end position="136"/>
    </location>
</feature>
<comment type="caution">
    <text evidence="2">The sequence shown here is derived from an EMBL/GenBank/DDBJ whole genome shotgun (WGS) entry which is preliminary data.</text>
</comment>
<feature type="signal peptide" evidence="1">
    <location>
        <begin position="1"/>
        <end position="19"/>
    </location>
</feature>
<keyword evidence="3" id="KW-1185">Reference proteome</keyword>
<dbReference type="RefSeq" id="WP_132544655.1">
    <property type="nucleotide sequence ID" value="NZ_SLWY01000019.1"/>
</dbReference>
<accession>A0A4R2L6I1</accession>
<dbReference type="OrthoDB" id="9861119at2"/>
<keyword evidence="1" id="KW-0732">Signal</keyword>
<sequence>MPSSRLLALAALAALAGCAADMRPPGTPAAALSYTGAGYRGGSGYAVAIHIDAAGQGTVALDSDCRGGATIAPGSVVREGAQLSLRAFGCSGSTIGVDLVNVRLEPGLIAAGQLFFLERRDGNLTRIGKPMLLGPR</sequence>
<gene>
    <name evidence="2" type="ORF">EV699_11932</name>
</gene>
<reference evidence="2 3" key="1">
    <citation type="submission" date="2019-03" db="EMBL/GenBank/DDBJ databases">
        <title>Genomic Encyclopedia of Type Strains, Phase IV (KMG-IV): sequencing the most valuable type-strain genomes for metagenomic binning, comparative biology and taxonomic classification.</title>
        <authorList>
            <person name="Goeker M."/>
        </authorList>
    </citation>
    <scope>NUCLEOTIDE SEQUENCE [LARGE SCALE GENOMIC DNA]</scope>
    <source>
        <strain evidence="2 3">DSM 25287</strain>
    </source>
</reference>
<evidence type="ECO:0008006" key="4">
    <source>
        <dbReference type="Google" id="ProtNLM"/>
    </source>
</evidence>
<organism evidence="2 3">
    <name type="scientific">Plasticicumulans lactativorans</name>
    <dbReference type="NCBI Taxonomy" id="1133106"/>
    <lineage>
        <taxon>Bacteria</taxon>
        <taxon>Pseudomonadati</taxon>
        <taxon>Pseudomonadota</taxon>
        <taxon>Gammaproteobacteria</taxon>
        <taxon>Candidatus Competibacteraceae</taxon>
        <taxon>Plasticicumulans</taxon>
    </lineage>
</organism>
<evidence type="ECO:0000313" key="2">
    <source>
        <dbReference type="EMBL" id="TCO79576.1"/>
    </source>
</evidence>
<protein>
    <recommendedName>
        <fullName evidence="4">Lipoprotein</fullName>
    </recommendedName>
</protein>